<feature type="transmembrane region" description="Helical" evidence="5">
    <location>
        <begin position="52"/>
        <end position="73"/>
    </location>
</feature>
<evidence type="ECO:0000256" key="1">
    <source>
        <dbReference type="ARBA" id="ARBA00004141"/>
    </source>
</evidence>
<dbReference type="PANTHER" id="PTHR31465">
    <property type="entry name" value="PROTEIN RTA1-RELATED"/>
    <property type="match status" value="1"/>
</dbReference>
<dbReference type="Proteomes" id="UP001337655">
    <property type="component" value="Unassembled WGS sequence"/>
</dbReference>
<feature type="transmembrane region" description="Helical" evidence="5">
    <location>
        <begin position="128"/>
        <end position="153"/>
    </location>
</feature>
<feature type="transmembrane region" description="Helical" evidence="5">
    <location>
        <begin position="20"/>
        <end position="40"/>
    </location>
</feature>
<feature type="transmembrane region" description="Helical" evidence="5">
    <location>
        <begin position="242"/>
        <end position="262"/>
    </location>
</feature>
<dbReference type="PANTHER" id="PTHR31465:SF35">
    <property type="entry name" value="RTA1 DOMAIN PROTEIN-RELATED"/>
    <property type="match status" value="1"/>
</dbReference>
<feature type="transmembrane region" description="Helical" evidence="5">
    <location>
        <begin position="85"/>
        <end position="107"/>
    </location>
</feature>
<evidence type="ECO:0000256" key="5">
    <source>
        <dbReference type="SAM" id="Phobius"/>
    </source>
</evidence>
<dbReference type="GO" id="GO:0016020">
    <property type="term" value="C:membrane"/>
    <property type="evidence" value="ECO:0007669"/>
    <property type="project" value="UniProtKB-SubCell"/>
</dbReference>
<evidence type="ECO:0000256" key="3">
    <source>
        <dbReference type="ARBA" id="ARBA00022989"/>
    </source>
</evidence>
<dbReference type="Pfam" id="PF04479">
    <property type="entry name" value="RTA1"/>
    <property type="match status" value="1"/>
</dbReference>
<comment type="subcellular location">
    <subcellularLocation>
        <location evidence="1">Membrane</location>
        <topology evidence="1">Multi-pass membrane protein</topology>
    </subcellularLocation>
</comment>
<keyword evidence="4 5" id="KW-0472">Membrane</keyword>
<gene>
    <name evidence="6" type="ORF">LTR77_006667</name>
</gene>
<evidence type="ECO:0000313" key="6">
    <source>
        <dbReference type="EMBL" id="KAK5168099.1"/>
    </source>
</evidence>
<accession>A0AAV9P671</accession>
<evidence type="ECO:0000313" key="7">
    <source>
        <dbReference type="Proteomes" id="UP001337655"/>
    </source>
</evidence>
<sequence length="297" mass="33046">MLFPRAANDDGDGLDFVFYYYHPSMAAAVIFIILFGATTATHFWQLLRSRTWFMIPFLIGGIFETVGYVGRALSAGENPGPYTKIPYIIQSVLLLLAPALFAASVYMHLGRVVMMSEGDHALFIRRTWMTKIFVGGDVLSFLMQCSGAGFLVSDDSDQISMGKNLVLGGLGLQLLFFGFFVVTAAIFQARLARAPNTASKNVPWRKHLMSLYAVSILILIRSIVRIVEYQQGYDGYTMTHEVFIYLFDALLMFAAMAIMNWIHPSEVKKIIRGSRRGVTGTEAGESVGMDARAGMWK</sequence>
<organism evidence="6 7">
    <name type="scientific">Saxophila tyrrhenica</name>
    <dbReference type="NCBI Taxonomy" id="1690608"/>
    <lineage>
        <taxon>Eukaryota</taxon>
        <taxon>Fungi</taxon>
        <taxon>Dikarya</taxon>
        <taxon>Ascomycota</taxon>
        <taxon>Pezizomycotina</taxon>
        <taxon>Dothideomycetes</taxon>
        <taxon>Dothideomycetidae</taxon>
        <taxon>Mycosphaerellales</taxon>
        <taxon>Extremaceae</taxon>
        <taxon>Saxophila</taxon>
    </lineage>
</organism>
<evidence type="ECO:0000256" key="2">
    <source>
        <dbReference type="ARBA" id="ARBA00022692"/>
    </source>
</evidence>
<keyword evidence="3 5" id="KW-1133">Transmembrane helix</keyword>
<dbReference type="InterPro" id="IPR007568">
    <property type="entry name" value="RTA1"/>
</dbReference>
<comment type="caution">
    <text evidence="6">The sequence shown here is derived from an EMBL/GenBank/DDBJ whole genome shotgun (WGS) entry which is preliminary data.</text>
</comment>
<proteinExistence type="predicted"/>
<dbReference type="RefSeq" id="XP_064657709.1">
    <property type="nucleotide sequence ID" value="XM_064803908.1"/>
</dbReference>
<keyword evidence="2 5" id="KW-0812">Transmembrane</keyword>
<keyword evidence="7" id="KW-1185">Reference proteome</keyword>
<dbReference type="AlphaFoldDB" id="A0AAV9P671"/>
<feature type="transmembrane region" description="Helical" evidence="5">
    <location>
        <begin position="165"/>
        <end position="187"/>
    </location>
</feature>
<name>A0AAV9P671_9PEZI</name>
<evidence type="ECO:0008006" key="8">
    <source>
        <dbReference type="Google" id="ProtNLM"/>
    </source>
</evidence>
<dbReference type="GeneID" id="89928007"/>
<reference evidence="6 7" key="1">
    <citation type="submission" date="2023-08" db="EMBL/GenBank/DDBJ databases">
        <title>Black Yeasts Isolated from many extreme environments.</title>
        <authorList>
            <person name="Coleine C."/>
            <person name="Stajich J.E."/>
            <person name="Selbmann L."/>
        </authorList>
    </citation>
    <scope>NUCLEOTIDE SEQUENCE [LARGE SCALE GENOMIC DNA]</scope>
    <source>
        <strain evidence="6 7">CCFEE 5935</strain>
    </source>
</reference>
<dbReference type="EMBL" id="JAVRRT010000010">
    <property type="protein sequence ID" value="KAK5168099.1"/>
    <property type="molecule type" value="Genomic_DNA"/>
</dbReference>
<evidence type="ECO:0000256" key="4">
    <source>
        <dbReference type="ARBA" id="ARBA00023136"/>
    </source>
</evidence>
<protein>
    <recommendedName>
        <fullName evidence="8">RTA1-like protein</fullName>
    </recommendedName>
</protein>
<feature type="transmembrane region" description="Helical" evidence="5">
    <location>
        <begin position="208"/>
        <end position="227"/>
    </location>
</feature>